<accession>A0AAV4P6R5</accession>
<dbReference type="AlphaFoldDB" id="A0AAV4P6R5"/>
<gene>
    <name evidence="2" type="ORF">CDAR_621641</name>
</gene>
<proteinExistence type="predicted"/>
<evidence type="ECO:0000313" key="2">
    <source>
        <dbReference type="EMBL" id="GIX92280.1"/>
    </source>
</evidence>
<keyword evidence="3" id="KW-1185">Reference proteome</keyword>
<sequence>MISIKPLNKLNAALQILKRNRDFNFRTTPQKRSMKNITDLPSKNSLFEGGEKNTIPTPQTSFFPFSPILKRTFSPTTEGIPSQREKTKLREDFLSPPIVTRGENQM</sequence>
<protein>
    <submittedName>
        <fullName evidence="2">Uncharacterized protein</fullName>
    </submittedName>
</protein>
<feature type="compositionally biased region" description="Basic and acidic residues" evidence="1">
    <location>
        <begin position="83"/>
        <end position="93"/>
    </location>
</feature>
<organism evidence="2 3">
    <name type="scientific">Caerostris darwini</name>
    <dbReference type="NCBI Taxonomy" id="1538125"/>
    <lineage>
        <taxon>Eukaryota</taxon>
        <taxon>Metazoa</taxon>
        <taxon>Ecdysozoa</taxon>
        <taxon>Arthropoda</taxon>
        <taxon>Chelicerata</taxon>
        <taxon>Arachnida</taxon>
        <taxon>Araneae</taxon>
        <taxon>Araneomorphae</taxon>
        <taxon>Entelegynae</taxon>
        <taxon>Araneoidea</taxon>
        <taxon>Araneidae</taxon>
        <taxon>Caerostris</taxon>
    </lineage>
</organism>
<comment type="caution">
    <text evidence="2">The sequence shown here is derived from an EMBL/GenBank/DDBJ whole genome shotgun (WGS) entry which is preliminary data.</text>
</comment>
<feature type="compositionally biased region" description="Polar residues" evidence="1">
    <location>
        <begin position="30"/>
        <end position="45"/>
    </location>
</feature>
<feature type="compositionally biased region" description="Low complexity" evidence="1">
    <location>
        <begin position="54"/>
        <end position="68"/>
    </location>
</feature>
<dbReference type="EMBL" id="BPLQ01002387">
    <property type="protein sequence ID" value="GIX92280.1"/>
    <property type="molecule type" value="Genomic_DNA"/>
</dbReference>
<name>A0AAV4P6R5_9ARAC</name>
<evidence type="ECO:0000313" key="3">
    <source>
        <dbReference type="Proteomes" id="UP001054837"/>
    </source>
</evidence>
<reference evidence="2 3" key="1">
    <citation type="submission" date="2021-06" db="EMBL/GenBank/DDBJ databases">
        <title>Caerostris darwini draft genome.</title>
        <authorList>
            <person name="Kono N."/>
            <person name="Arakawa K."/>
        </authorList>
    </citation>
    <scope>NUCLEOTIDE SEQUENCE [LARGE SCALE GENOMIC DNA]</scope>
</reference>
<feature type="region of interest" description="Disordered" evidence="1">
    <location>
        <begin position="30"/>
        <end position="106"/>
    </location>
</feature>
<dbReference type="Proteomes" id="UP001054837">
    <property type="component" value="Unassembled WGS sequence"/>
</dbReference>
<evidence type="ECO:0000256" key="1">
    <source>
        <dbReference type="SAM" id="MobiDB-lite"/>
    </source>
</evidence>